<evidence type="ECO:0000256" key="2">
    <source>
        <dbReference type="ARBA" id="ARBA00013056"/>
    </source>
</evidence>
<dbReference type="Pfam" id="PF02580">
    <property type="entry name" value="Tyr_Deacylase"/>
    <property type="match status" value="1"/>
</dbReference>
<evidence type="ECO:0000313" key="8">
    <source>
        <dbReference type="Proteomes" id="UP000801428"/>
    </source>
</evidence>
<keyword evidence="6" id="KW-0820">tRNA-binding</keyword>
<keyword evidence="6" id="KW-0378">Hydrolase</keyword>
<evidence type="ECO:0000256" key="3">
    <source>
        <dbReference type="ARBA" id="ARBA00020007"/>
    </source>
</evidence>
<dbReference type="HAMAP" id="MF_00518">
    <property type="entry name" value="Deacylase_Dtd"/>
    <property type="match status" value="1"/>
</dbReference>
<sequence length="771" mass="87710">MRTVLQRVKSASVTVDGQLISSIGRGVLILAAVSRDDTEKEIESMAAKVLKTKLWDDESTDPVSRWKHNVKEIDGEVLCVSQFTLFATTKKGNKPDFHASASGEKARTLYDHFYKQIQTLHGEDKVKNGQFAAMMDVALVNDGPVTIQIDNTPPKLAGLLRQEWNAPAITVGSSAVALALITVPLAILGLRRSSRDDAKAKAKAKEHDLPKDLSDFKIPFPKARIFPCETKHARMFPKRHAFEYSYLQCGFPIVPGGVTPEGHDVATGTDRELGSWWLRVRASDYLTRGNGEAGFYGKLQTFMREQNVDDHDWSYAYLVTAPRFFGYSFNPVSFWYIYDQEHQLKKMILEVNNTFGERRIYLLNGTRSPTPPESPDSALEIESDAGMPLGNKSRFTDLWMKDFHVSPFNSRKGSYALRAQNPFPYAGYDTPMIDNTITLKSSKDHAKVVARLCCVGPSLDPSEFGALGAIWFISKWWWVGFVTFPRILKEAFNLFYKRSLHVWFRPEVLSPSLGRLPTSEEITIHQVFHDYLTHLVNTAQDDFRIILHTSIPEVPKQTIAFARPPTSSTVKELEIRVLTPAFYSRFVHYAYTSEAFDRECIFTDEKNRTCWVSRPELLAQLLAHSAPQKAVRRNPLDELRWSLLKRLRCAPASPAYNATPMSSEFRIEDIRAVKYSEMDNFVRNQPEQKYTGIYRSIVTKLFLAQRYFLGFPQILTLGDLMFRGFLWYHAARQMSSLTHFGLTAFPEHNWRLLIRGTMAVVAGHAYGLLKD</sequence>
<protein>
    <recommendedName>
        <fullName evidence="3 6">D-aminoacyl-tRNA deacylase</fullName>
        <ecNumber evidence="2 6">3.1.1.96</ecNumber>
    </recommendedName>
</protein>
<accession>A0A9P4T8Z9</accession>
<dbReference type="InterPro" id="IPR003732">
    <property type="entry name" value="Daa-tRNA_deacyls_DTD"/>
</dbReference>
<dbReference type="GO" id="GO:0000049">
    <property type="term" value="F:tRNA binding"/>
    <property type="evidence" value="ECO:0007669"/>
    <property type="project" value="UniProtKB-KW"/>
</dbReference>
<gene>
    <name evidence="7" type="ORF">E8E13_006877</name>
</gene>
<evidence type="ECO:0000256" key="5">
    <source>
        <dbReference type="ARBA" id="ARBA00048018"/>
    </source>
</evidence>
<dbReference type="FunFam" id="3.50.80.10:FF:000001">
    <property type="entry name" value="D-aminoacyl-tRNA deacylase"/>
    <property type="match status" value="1"/>
</dbReference>
<proteinExistence type="inferred from homology"/>
<comment type="catalytic activity">
    <reaction evidence="4">
        <text>glycyl-tRNA(Ala) + H2O = tRNA(Ala) + glycine + H(+)</text>
        <dbReference type="Rhea" id="RHEA:53744"/>
        <dbReference type="Rhea" id="RHEA-COMP:9657"/>
        <dbReference type="Rhea" id="RHEA-COMP:13640"/>
        <dbReference type="ChEBI" id="CHEBI:15377"/>
        <dbReference type="ChEBI" id="CHEBI:15378"/>
        <dbReference type="ChEBI" id="CHEBI:57305"/>
        <dbReference type="ChEBI" id="CHEBI:78442"/>
        <dbReference type="ChEBI" id="CHEBI:78522"/>
        <dbReference type="EC" id="3.1.1.96"/>
    </reaction>
</comment>
<dbReference type="Proteomes" id="UP000801428">
    <property type="component" value="Unassembled WGS sequence"/>
</dbReference>
<evidence type="ECO:0000256" key="1">
    <source>
        <dbReference type="ARBA" id="ARBA00009673"/>
    </source>
</evidence>
<dbReference type="Gene3D" id="3.50.80.10">
    <property type="entry name" value="D-tyrosyl-tRNA(Tyr) deacylase"/>
    <property type="match status" value="1"/>
</dbReference>
<dbReference type="InterPro" id="IPR010775">
    <property type="entry name" value="DUF1365"/>
</dbReference>
<organism evidence="7 8">
    <name type="scientific">Curvularia kusanoi</name>
    <name type="common">Cochliobolus kusanoi</name>
    <dbReference type="NCBI Taxonomy" id="90978"/>
    <lineage>
        <taxon>Eukaryota</taxon>
        <taxon>Fungi</taxon>
        <taxon>Dikarya</taxon>
        <taxon>Ascomycota</taxon>
        <taxon>Pezizomycotina</taxon>
        <taxon>Dothideomycetes</taxon>
        <taxon>Pleosporomycetidae</taxon>
        <taxon>Pleosporales</taxon>
        <taxon>Pleosporineae</taxon>
        <taxon>Pleosporaceae</taxon>
        <taxon>Curvularia</taxon>
    </lineage>
</organism>
<dbReference type="OrthoDB" id="3340520at2759"/>
<dbReference type="PANTHER" id="PTHR33973">
    <property type="entry name" value="OS07G0153300 PROTEIN"/>
    <property type="match status" value="1"/>
</dbReference>
<dbReference type="SUPFAM" id="SSF69500">
    <property type="entry name" value="DTD-like"/>
    <property type="match status" value="1"/>
</dbReference>
<comment type="subcellular location">
    <subcellularLocation>
        <location evidence="6">Cytoplasm</location>
    </subcellularLocation>
</comment>
<comment type="similarity">
    <text evidence="1 6">Belongs to the DTD family.</text>
</comment>
<dbReference type="GO" id="GO:0051499">
    <property type="term" value="F:D-aminoacyl-tRNA deacylase activity"/>
    <property type="evidence" value="ECO:0007669"/>
    <property type="project" value="UniProtKB-EC"/>
</dbReference>
<dbReference type="Pfam" id="PF07103">
    <property type="entry name" value="DUF1365"/>
    <property type="match status" value="1"/>
</dbReference>
<dbReference type="GO" id="GO:0005737">
    <property type="term" value="C:cytoplasm"/>
    <property type="evidence" value="ECO:0007669"/>
    <property type="project" value="UniProtKB-SubCell"/>
</dbReference>
<evidence type="ECO:0000256" key="6">
    <source>
        <dbReference type="RuleBase" id="RU003470"/>
    </source>
</evidence>
<name>A0A9P4T8Z9_CURKU</name>
<keyword evidence="8" id="KW-1185">Reference proteome</keyword>
<reference evidence="7" key="1">
    <citation type="submission" date="2019-04" db="EMBL/GenBank/DDBJ databases">
        <title>Sequencing of skin fungus with MAO and IRED activity.</title>
        <authorList>
            <person name="Marsaioli A.J."/>
            <person name="Bonatto J.M.C."/>
            <person name="Reis Junior O."/>
        </authorList>
    </citation>
    <scope>NUCLEOTIDE SEQUENCE</scope>
    <source>
        <strain evidence="7">30M1</strain>
    </source>
</reference>
<comment type="catalytic activity">
    <reaction evidence="5">
        <text>a D-aminoacyl-tRNA + H2O = a tRNA + a D-alpha-amino acid + H(+)</text>
        <dbReference type="Rhea" id="RHEA:13953"/>
        <dbReference type="Rhea" id="RHEA-COMP:10123"/>
        <dbReference type="Rhea" id="RHEA-COMP:10124"/>
        <dbReference type="ChEBI" id="CHEBI:15377"/>
        <dbReference type="ChEBI" id="CHEBI:15378"/>
        <dbReference type="ChEBI" id="CHEBI:59871"/>
        <dbReference type="ChEBI" id="CHEBI:78442"/>
        <dbReference type="ChEBI" id="CHEBI:79333"/>
        <dbReference type="EC" id="3.1.1.96"/>
    </reaction>
</comment>
<evidence type="ECO:0000313" key="7">
    <source>
        <dbReference type="EMBL" id="KAF2998277.1"/>
    </source>
</evidence>
<evidence type="ECO:0000256" key="4">
    <source>
        <dbReference type="ARBA" id="ARBA00047676"/>
    </source>
</evidence>
<comment type="caution">
    <text evidence="7">The sequence shown here is derived from an EMBL/GenBank/DDBJ whole genome shotgun (WGS) entry which is preliminary data.</text>
</comment>
<dbReference type="PANTHER" id="PTHR33973:SF4">
    <property type="entry name" value="OS07G0153300 PROTEIN"/>
    <property type="match status" value="1"/>
</dbReference>
<dbReference type="EC" id="3.1.1.96" evidence="2 6"/>
<dbReference type="InterPro" id="IPR023509">
    <property type="entry name" value="DTD-like_sf"/>
</dbReference>
<dbReference type="AlphaFoldDB" id="A0A9P4T8Z9"/>
<keyword evidence="6" id="KW-0963">Cytoplasm</keyword>
<keyword evidence="6" id="KW-0694">RNA-binding</keyword>
<dbReference type="NCBIfam" id="TIGR00256">
    <property type="entry name" value="D-aminoacyl-tRNA deacylase"/>
    <property type="match status" value="1"/>
</dbReference>
<dbReference type="EMBL" id="SWKU01000020">
    <property type="protein sequence ID" value="KAF2998277.1"/>
    <property type="molecule type" value="Genomic_DNA"/>
</dbReference>